<accession>A0A6J4URH4</accession>
<proteinExistence type="predicted"/>
<evidence type="ECO:0000256" key="1">
    <source>
        <dbReference type="SAM" id="MobiDB-lite"/>
    </source>
</evidence>
<protein>
    <submittedName>
        <fullName evidence="2">Uncharacterized protein</fullName>
    </submittedName>
</protein>
<feature type="compositionally biased region" description="Low complexity" evidence="1">
    <location>
        <begin position="146"/>
        <end position="165"/>
    </location>
</feature>
<gene>
    <name evidence="2" type="ORF">AVDCRST_MAG88-1250</name>
</gene>
<name>A0A6J4URH4_9BACT</name>
<feature type="compositionally biased region" description="Basic and acidic residues" evidence="1">
    <location>
        <begin position="36"/>
        <end position="50"/>
    </location>
</feature>
<feature type="compositionally biased region" description="Basic residues" evidence="1">
    <location>
        <begin position="76"/>
        <end position="94"/>
    </location>
</feature>
<organism evidence="2">
    <name type="scientific">uncultured Thermomicrobiales bacterium</name>
    <dbReference type="NCBI Taxonomy" id="1645740"/>
    <lineage>
        <taxon>Bacteria</taxon>
        <taxon>Pseudomonadati</taxon>
        <taxon>Thermomicrobiota</taxon>
        <taxon>Thermomicrobia</taxon>
        <taxon>Thermomicrobiales</taxon>
        <taxon>environmental samples</taxon>
    </lineage>
</organism>
<feature type="region of interest" description="Disordered" evidence="1">
    <location>
        <begin position="1"/>
        <end position="225"/>
    </location>
</feature>
<feature type="compositionally biased region" description="Basic and acidic residues" evidence="1">
    <location>
        <begin position="121"/>
        <end position="130"/>
    </location>
</feature>
<sequence>GARGSRTASGAKPPNAPRSGGAAARWASSRRGRWRIGRERRTAPGRDRPGRPARRRRPVRPLRRGGLRPGLPHPAGPRRRARRRPGCVHQHLARGGRFSAGPWLPAAPAPRDRAAASGRTPARDGGDGRARRPARRAGLAKRARRAVASGRRGVTAQDARAPLAGAAGGATSGDRTGLFRGPHASRDRHSAGGVGERGAGAHARRTPGLAGIAGRNSPKRGERAM</sequence>
<feature type="non-terminal residue" evidence="2">
    <location>
        <position position="225"/>
    </location>
</feature>
<feature type="compositionally biased region" description="Basic residues" evidence="1">
    <location>
        <begin position="131"/>
        <end position="145"/>
    </location>
</feature>
<feature type="non-terminal residue" evidence="2">
    <location>
        <position position="1"/>
    </location>
</feature>
<dbReference type="EMBL" id="CADCWM010000428">
    <property type="protein sequence ID" value="CAA9557805.1"/>
    <property type="molecule type" value="Genomic_DNA"/>
</dbReference>
<dbReference type="AlphaFoldDB" id="A0A6J4URH4"/>
<evidence type="ECO:0000313" key="2">
    <source>
        <dbReference type="EMBL" id="CAA9557805.1"/>
    </source>
</evidence>
<feature type="compositionally biased region" description="Basic residues" evidence="1">
    <location>
        <begin position="51"/>
        <end position="66"/>
    </location>
</feature>
<feature type="compositionally biased region" description="Low complexity" evidence="1">
    <location>
        <begin position="18"/>
        <end position="27"/>
    </location>
</feature>
<reference evidence="2" key="1">
    <citation type="submission" date="2020-02" db="EMBL/GenBank/DDBJ databases">
        <authorList>
            <person name="Meier V. D."/>
        </authorList>
    </citation>
    <scope>NUCLEOTIDE SEQUENCE</scope>
    <source>
        <strain evidence="2">AVDCRST_MAG88</strain>
    </source>
</reference>